<name>A0A165EBF9_9BASI</name>
<protein>
    <recommendedName>
        <fullName evidence="3">Mannose-6-phosphate isomerase</fullName>
    </recommendedName>
</protein>
<evidence type="ECO:0008006" key="3">
    <source>
        <dbReference type="Google" id="ProtNLM"/>
    </source>
</evidence>
<organism evidence="1 2">
    <name type="scientific">Calocera cornea HHB12733</name>
    <dbReference type="NCBI Taxonomy" id="1353952"/>
    <lineage>
        <taxon>Eukaryota</taxon>
        <taxon>Fungi</taxon>
        <taxon>Dikarya</taxon>
        <taxon>Basidiomycota</taxon>
        <taxon>Agaricomycotina</taxon>
        <taxon>Dacrymycetes</taxon>
        <taxon>Dacrymycetales</taxon>
        <taxon>Dacrymycetaceae</taxon>
        <taxon>Calocera</taxon>
    </lineage>
</organism>
<keyword evidence="2" id="KW-1185">Reference proteome</keyword>
<dbReference type="OrthoDB" id="2690740at2759"/>
<dbReference type="InParanoid" id="A0A165EBF9"/>
<accession>A0A165EBF9</accession>
<gene>
    <name evidence="1" type="ORF">CALCODRAFT_418249</name>
</gene>
<sequence length="102" mass="11507">HRQVQAKLPQEYHLLEALVQKVPLNTELPCYPFPSFVVNYYCCVEGHRDDQDPEGGVCVLLVFGSFTGGQIVLHEPGIVLEVEAGDIVIFPSMRLTHFNLHF</sequence>
<dbReference type="Gene3D" id="3.60.130.30">
    <property type="match status" value="1"/>
</dbReference>
<dbReference type="STRING" id="1353952.A0A165EBF9"/>
<reference evidence="1 2" key="1">
    <citation type="journal article" date="2016" name="Mol. Biol. Evol.">
        <title>Comparative Genomics of Early-Diverging Mushroom-Forming Fungi Provides Insights into the Origins of Lignocellulose Decay Capabilities.</title>
        <authorList>
            <person name="Nagy L.G."/>
            <person name="Riley R."/>
            <person name="Tritt A."/>
            <person name="Adam C."/>
            <person name="Daum C."/>
            <person name="Floudas D."/>
            <person name="Sun H."/>
            <person name="Yadav J.S."/>
            <person name="Pangilinan J."/>
            <person name="Larsson K.H."/>
            <person name="Matsuura K."/>
            <person name="Barry K."/>
            <person name="Labutti K."/>
            <person name="Kuo R."/>
            <person name="Ohm R.A."/>
            <person name="Bhattacharya S.S."/>
            <person name="Shirouzu T."/>
            <person name="Yoshinaga Y."/>
            <person name="Martin F.M."/>
            <person name="Grigoriev I.V."/>
            <person name="Hibbett D.S."/>
        </authorList>
    </citation>
    <scope>NUCLEOTIDE SEQUENCE [LARGE SCALE GENOMIC DNA]</scope>
    <source>
        <strain evidence="1 2">HHB12733</strain>
    </source>
</reference>
<feature type="non-terminal residue" evidence="1">
    <location>
        <position position="102"/>
    </location>
</feature>
<dbReference type="EMBL" id="KV424013">
    <property type="protein sequence ID" value="KZT54497.1"/>
    <property type="molecule type" value="Genomic_DNA"/>
</dbReference>
<proteinExistence type="predicted"/>
<evidence type="ECO:0000313" key="1">
    <source>
        <dbReference type="EMBL" id="KZT54497.1"/>
    </source>
</evidence>
<dbReference type="AlphaFoldDB" id="A0A165EBF9"/>
<evidence type="ECO:0000313" key="2">
    <source>
        <dbReference type="Proteomes" id="UP000076842"/>
    </source>
</evidence>
<feature type="non-terminal residue" evidence="1">
    <location>
        <position position="1"/>
    </location>
</feature>
<dbReference type="Proteomes" id="UP000076842">
    <property type="component" value="Unassembled WGS sequence"/>
</dbReference>